<dbReference type="OrthoDB" id="6400232at2"/>
<name>A0A094JJM1_9GAMM</name>
<organism evidence="1 2">
    <name type="scientific">Shewanella mangrovi</name>
    <dbReference type="NCBI Taxonomy" id="1515746"/>
    <lineage>
        <taxon>Bacteria</taxon>
        <taxon>Pseudomonadati</taxon>
        <taxon>Pseudomonadota</taxon>
        <taxon>Gammaproteobacteria</taxon>
        <taxon>Alteromonadales</taxon>
        <taxon>Shewanellaceae</taxon>
        <taxon>Shewanella</taxon>
    </lineage>
</organism>
<sequence length="115" mass="13140">MSHNPVSHIRIGKHKLIEYEVAKEQCSALGRAGRELHKLLQLFDADRQQGFQQFPEQQHLQRLTEAAMALMMTREYLGFQHENLAWIVQEFNLPEAVAAGLDIAKPEGYLGRSGR</sequence>
<comment type="caution">
    <text evidence="1">The sequence shown here is derived from an EMBL/GenBank/DDBJ whole genome shotgun (WGS) entry which is preliminary data.</text>
</comment>
<dbReference type="AlphaFoldDB" id="A0A094JJM1"/>
<reference evidence="1 2" key="1">
    <citation type="submission" date="2014-06" db="EMBL/GenBank/DDBJ databases">
        <title>Shewanella sp. YQH10.</title>
        <authorList>
            <person name="Liu Y."/>
            <person name="Zeng R."/>
        </authorList>
    </citation>
    <scope>NUCLEOTIDE SEQUENCE [LARGE SCALE GENOMIC DNA]</scope>
    <source>
        <strain evidence="1 2">YQH10</strain>
    </source>
</reference>
<proteinExistence type="predicted"/>
<dbReference type="Proteomes" id="UP000029264">
    <property type="component" value="Unassembled WGS sequence"/>
</dbReference>
<protein>
    <submittedName>
        <fullName evidence="1">Uncharacterized protein</fullName>
    </submittedName>
</protein>
<evidence type="ECO:0000313" key="2">
    <source>
        <dbReference type="Proteomes" id="UP000029264"/>
    </source>
</evidence>
<gene>
    <name evidence="1" type="ORF">HR45_07095</name>
</gene>
<dbReference type="RefSeq" id="WP_037441129.1">
    <property type="nucleotide sequence ID" value="NZ_JPEO01000003.1"/>
</dbReference>
<accession>A0A094JJM1</accession>
<dbReference type="EMBL" id="JPEO01000003">
    <property type="protein sequence ID" value="KFZ38249.1"/>
    <property type="molecule type" value="Genomic_DNA"/>
</dbReference>
<keyword evidence="2" id="KW-1185">Reference proteome</keyword>
<evidence type="ECO:0000313" key="1">
    <source>
        <dbReference type="EMBL" id="KFZ38249.1"/>
    </source>
</evidence>